<dbReference type="SUPFAM" id="SSF140453">
    <property type="entry name" value="EsxAB dimer-like"/>
    <property type="match status" value="1"/>
</dbReference>
<evidence type="ECO:0000313" key="2">
    <source>
        <dbReference type="EMBL" id="TCO33625.1"/>
    </source>
</evidence>
<accession>A0A4R2HUD2</accession>
<dbReference type="EMBL" id="SLWN01000003">
    <property type="protein sequence ID" value="TCO33625.1"/>
    <property type="molecule type" value="Genomic_DNA"/>
</dbReference>
<dbReference type="AlphaFoldDB" id="A0A4R2HUD2"/>
<evidence type="ECO:0000256" key="1">
    <source>
        <dbReference type="SAM" id="MobiDB-lite"/>
    </source>
</evidence>
<dbReference type="Pfam" id="PF06013">
    <property type="entry name" value="WXG100"/>
    <property type="match status" value="1"/>
</dbReference>
<feature type="region of interest" description="Disordered" evidence="1">
    <location>
        <begin position="77"/>
        <end position="106"/>
    </location>
</feature>
<proteinExistence type="predicted"/>
<dbReference type="InterPro" id="IPR036689">
    <property type="entry name" value="ESAT-6-like_sf"/>
</dbReference>
<gene>
    <name evidence="2" type="ORF">EV652_103627</name>
</gene>
<dbReference type="Gene3D" id="1.10.287.1060">
    <property type="entry name" value="ESAT-6-like"/>
    <property type="match status" value="1"/>
</dbReference>
<sequence length="106" mass="11555">MTTPAELDAKAARLREIASDLRKEATAVTGLLSGVKDLHDDQTWQGPVATEFSGTLTGWKSRIDGAQQAILDAAATFDKDANNLETQAGDQRREEKDKEEKEKGPK</sequence>
<reference evidence="2 3" key="1">
    <citation type="journal article" date="2015" name="Stand. Genomic Sci.">
        <title>Genomic Encyclopedia of Bacterial and Archaeal Type Strains, Phase III: the genomes of soil and plant-associated and newly described type strains.</title>
        <authorList>
            <person name="Whitman W.B."/>
            <person name="Woyke T."/>
            <person name="Klenk H.P."/>
            <person name="Zhou Y."/>
            <person name="Lilburn T.G."/>
            <person name="Beck B.J."/>
            <person name="De Vos P."/>
            <person name="Vandamme P."/>
            <person name="Eisen J.A."/>
            <person name="Garrity G."/>
            <person name="Hugenholtz P."/>
            <person name="Kyrpides N.C."/>
        </authorList>
    </citation>
    <scope>NUCLEOTIDE SEQUENCE [LARGE SCALE GENOMIC DNA]</scope>
    <source>
        <strain evidence="2 3">VKM Ac-2572</strain>
    </source>
</reference>
<dbReference type="Proteomes" id="UP000294508">
    <property type="component" value="Unassembled WGS sequence"/>
</dbReference>
<comment type="caution">
    <text evidence="2">The sequence shown here is derived from an EMBL/GenBank/DDBJ whole genome shotgun (WGS) entry which is preliminary data.</text>
</comment>
<name>A0A4R2HUD2_9ACTN</name>
<dbReference type="RefSeq" id="WP_132209065.1">
    <property type="nucleotide sequence ID" value="NZ_SLWN01000003.1"/>
</dbReference>
<feature type="compositionally biased region" description="Basic and acidic residues" evidence="1">
    <location>
        <begin position="90"/>
        <end position="106"/>
    </location>
</feature>
<dbReference type="InterPro" id="IPR010310">
    <property type="entry name" value="T7SS_ESAT-6-like"/>
</dbReference>
<keyword evidence="3" id="KW-1185">Reference proteome</keyword>
<organism evidence="2 3">
    <name type="scientific">Kribbella steppae</name>
    <dbReference type="NCBI Taxonomy" id="2512223"/>
    <lineage>
        <taxon>Bacteria</taxon>
        <taxon>Bacillati</taxon>
        <taxon>Actinomycetota</taxon>
        <taxon>Actinomycetes</taxon>
        <taxon>Propionibacteriales</taxon>
        <taxon>Kribbellaceae</taxon>
        <taxon>Kribbella</taxon>
    </lineage>
</organism>
<evidence type="ECO:0000313" key="3">
    <source>
        <dbReference type="Proteomes" id="UP000294508"/>
    </source>
</evidence>
<protein>
    <submittedName>
        <fullName evidence="2">Type VII secretion system (Wss) protein ESAT-6</fullName>
    </submittedName>
</protein>